<evidence type="ECO:0000313" key="8">
    <source>
        <dbReference type="Proteomes" id="UP000612746"/>
    </source>
</evidence>
<dbReference type="Proteomes" id="UP000612746">
    <property type="component" value="Unassembled WGS sequence"/>
</dbReference>
<feature type="transmembrane region" description="Helical" evidence="6">
    <location>
        <begin position="747"/>
        <end position="767"/>
    </location>
</feature>
<evidence type="ECO:0000256" key="3">
    <source>
        <dbReference type="ARBA" id="ARBA00022692"/>
    </source>
</evidence>
<evidence type="ECO:0000256" key="1">
    <source>
        <dbReference type="ARBA" id="ARBA00004141"/>
    </source>
</evidence>
<feature type="transmembrane region" description="Helical" evidence="6">
    <location>
        <begin position="204"/>
        <end position="222"/>
    </location>
</feature>
<dbReference type="GO" id="GO:0022857">
    <property type="term" value="F:transmembrane transporter activity"/>
    <property type="evidence" value="ECO:0007669"/>
    <property type="project" value="InterPro"/>
</dbReference>
<evidence type="ECO:0000313" key="7">
    <source>
        <dbReference type="EMBL" id="KAG2179546.1"/>
    </source>
</evidence>
<organism evidence="7 8">
    <name type="scientific">Umbelopsis vinacea</name>
    <dbReference type="NCBI Taxonomy" id="44442"/>
    <lineage>
        <taxon>Eukaryota</taxon>
        <taxon>Fungi</taxon>
        <taxon>Fungi incertae sedis</taxon>
        <taxon>Mucoromycota</taxon>
        <taxon>Mucoromycotina</taxon>
        <taxon>Umbelopsidomycetes</taxon>
        <taxon>Umbelopsidales</taxon>
        <taxon>Umbelopsidaceae</taxon>
        <taxon>Umbelopsis</taxon>
    </lineage>
</organism>
<dbReference type="InterPro" id="IPR002293">
    <property type="entry name" value="AA/rel_permease1"/>
</dbReference>
<sequence length="968" mass="105054">MMAAKVEVDGCYHLRMDCSYLHYTRSCIIISRRYSGSILDLEPHLTLPLQQTNPHMFPSTVCSAYPTSGGLYYWSAALSEPKYRSVVSFFAGWFNLIGYLTGYASTNFGLSMLLTSAITVATDGAWVATPISIVFVYLCVIVIQGLISTFAHRIINIMMMISMYWHLIGTLIIVVSLLVCTRNSPQSAKFVFTDFENHTGWGNGGYVVLLGLLQSQFCMTGYDSAALMTEETQNAQIGGPISMLLSILATFVIGLIFLLSLTFSIQDYDRVINSKSIPIAQVFLDALGKLGAVLCLCILVVGVFFCGCSVVTSTSRLIYALSRDGALPFSKTLYKLHPTTKTPVTAVWAIAVAAGILGMLYLGSSTAFLAITSVSTISLNITYGIPTLCLMFGRKNFVPGPFSLGKWSKWIGMVAIAWICFISVLFVLPTQGPVTASNMNYAIAMFGVLWILIGIYWFARGRKIFHGPIKHSEPTPVNDFDSSQDSIDLDGHSSASGPVVIIFGWIFVTLMTFSVALSMAEVCSAYPTSGGLYYWSAALSRPKYKPVLSFFTGWFNLIGQLAGTAAVAFGLALIVVATISIGTDQTWVPTPGATVGVYIAILFIVGLLNTFANNSLSFMNVVSMYWHIIGTWILIIALLVCTRATPASAKFVFTDFENHTGWSNNGFVVLLGLLQSQYSFTGYDSAAHMTEETQNAQRGGPISILGSILVTSVLGLAFLLAVTFSIQDYDRVINSSTIPIAQVFLDALGKTGAILAMVIIIVGVFFCSNAGTTANARLIYALSRDGALPFSGTLHKLDPNTQSPVIAVWALLFVAAILGLPYLGSETAFVAITSVCTISLYITYGLPTLCLLFTRDTFVPGPFNLGKYSQINGIIAICWICFISILFILPTEYPVTAANMNYAIAIFGALWIVVGIYWVVRGRYVFKGPVRNVASTTSSLHSVEFDKQEKNTAEIDATPDNKVFSEVA</sequence>
<feature type="transmembrane region" description="Helical" evidence="6">
    <location>
        <begin position="624"/>
        <end position="641"/>
    </location>
</feature>
<dbReference type="Pfam" id="PF13520">
    <property type="entry name" value="AA_permease_2"/>
    <property type="match status" value="2"/>
</dbReference>
<feature type="transmembrane region" description="Helical" evidence="6">
    <location>
        <begin position="873"/>
        <end position="890"/>
    </location>
</feature>
<keyword evidence="4 6" id="KW-1133">Transmembrane helix</keyword>
<comment type="caution">
    <text evidence="7">The sequence shown here is derived from an EMBL/GenBank/DDBJ whole genome shotgun (WGS) entry which is preliminary data.</text>
</comment>
<feature type="transmembrane region" description="Helical" evidence="6">
    <location>
        <begin position="243"/>
        <end position="265"/>
    </location>
</feature>
<evidence type="ECO:0000256" key="6">
    <source>
        <dbReference type="SAM" id="Phobius"/>
    </source>
</evidence>
<reference evidence="7" key="1">
    <citation type="submission" date="2020-12" db="EMBL/GenBank/DDBJ databases">
        <title>Metabolic potential, ecology and presence of endohyphal bacteria is reflected in genomic diversity of Mucoromycotina.</title>
        <authorList>
            <person name="Muszewska A."/>
            <person name="Okrasinska A."/>
            <person name="Steczkiewicz K."/>
            <person name="Drgas O."/>
            <person name="Orlowska M."/>
            <person name="Perlinska-Lenart U."/>
            <person name="Aleksandrzak-Piekarczyk T."/>
            <person name="Szatraj K."/>
            <person name="Zielenkiewicz U."/>
            <person name="Pilsyk S."/>
            <person name="Malc E."/>
            <person name="Mieczkowski P."/>
            <person name="Kruszewska J.S."/>
            <person name="Biernat P."/>
            <person name="Pawlowska J."/>
        </authorList>
    </citation>
    <scope>NUCLEOTIDE SEQUENCE</scope>
    <source>
        <strain evidence="7">WA0000051536</strain>
    </source>
</reference>
<dbReference type="PROSITE" id="PS00218">
    <property type="entry name" value="AMINO_ACID_PERMEASE_1"/>
    <property type="match status" value="1"/>
</dbReference>
<feature type="transmembrane region" description="Helical" evidence="6">
    <location>
        <begin position="557"/>
        <end position="581"/>
    </location>
</feature>
<dbReference type="EMBL" id="JAEPRA010000010">
    <property type="protein sequence ID" value="KAG2179546.1"/>
    <property type="molecule type" value="Genomic_DNA"/>
</dbReference>
<protein>
    <recommendedName>
        <fullName evidence="9">Amino acid transporter</fullName>
    </recommendedName>
</protein>
<evidence type="ECO:0008006" key="9">
    <source>
        <dbReference type="Google" id="ProtNLM"/>
    </source>
</evidence>
<evidence type="ECO:0000256" key="2">
    <source>
        <dbReference type="ARBA" id="ARBA00022448"/>
    </source>
</evidence>
<feature type="transmembrane region" description="Helical" evidence="6">
    <location>
        <begin position="829"/>
        <end position="853"/>
    </location>
</feature>
<keyword evidence="2" id="KW-0813">Transport</keyword>
<keyword evidence="3 6" id="KW-0812">Transmembrane</keyword>
<feature type="transmembrane region" description="Helical" evidence="6">
    <location>
        <begin position="704"/>
        <end position="727"/>
    </location>
</feature>
<dbReference type="GO" id="GO:0006865">
    <property type="term" value="P:amino acid transport"/>
    <property type="evidence" value="ECO:0007669"/>
    <property type="project" value="InterPro"/>
</dbReference>
<feature type="transmembrane region" description="Helical" evidence="6">
    <location>
        <begin position="342"/>
        <end position="362"/>
    </location>
</feature>
<feature type="transmembrane region" description="Helical" evidence="6">
    <location>
        <begin position="593"/>
        <end position="612"/>
    </location>
</feature>
<feature type="transmembrane region" description="Helical" evidence="6">
    <location>
        <begin position="290"/>
        <end position="321"/>
    </location>
</feature>
<accession>A0A8H7PT07</accession>
<feature type="transmembrane region" description="Helical" evidence="6">
    <location>
        <begin position="410"/>
        <end position="429"/>
    </location>
</feature>
<dbReference type="PANTHER" id="PTHR45649">
    <property type="entry name" value="AMINO-ACID PERMEASE BAT1"/>
    <property type="match status" value="1"/>
</dbReference>
<dbReference type="AlphaFoldDB" id="A0A8H7PT07"/>
<name>A0A8H7PT07_9FUNG</name>
<evidence type="ECO:0000256" key="5">
    <source>
        <dbReference type="ARBA" id="ARBA00023136"/>
    </source>
</evidence>
<gene>
    <name evidence="7" type="ORF">INT44_006393</name>
</gene>
<feature type="transmembrane region" description="Helical" evidence="6">
    <location>
        <begin position="902"/>
        <end position="920"/>
    </location>
</feature>
<dbReference type="PANTHER" id="PTHR45649:SF26">
    <property type="entry name" value="OS04G0435100 PROTEIN"/>
    <property type="match status" value="1"/>
</dbReference>
<proteinExistence type="predicted"/>
<feature type="transmembrane region" description="Helical" evidence="6">
    <location>
        <begin position="125"/>
        <end position="151"/>
    </location>
</feature>
<dbReference type="InterPro" id="IPR004840">
    <property type="entry name" value="Amino_acid_permease_CS"/>
</dbReference>
<feature type="transmembrane region" description="Helical" evidence="6">
    <location>
        <begin position="441"/>
        <end position="459"/>
    </location>
</feature>
<feature type="transmembrane region" description="Helical" evidence="6">
    <location>
        <begin position="805"/>
        <end position="823"/>
    </location>
</feature>
<feature type="transmembrane region" description="Helical" evidence="6">
    <location>
        <begin position="163"/>
        <end position="184"/>
    </location>
</feature>
<feature type="transmembrane region" description="Helical" evidence="6">
    <location>
        <begin position="499"/>
        <end position="520"/>
    </location>
</feature>
<feature type="transmembrane region" description="Helical" evidence="6">
    <location>
        <begin position="368"/>
        <end position="390"/>
    </location>
</feature>
<keyword evidence="8" id="KW-1185">Reference proteome</keyword>
<evidence type="ECO:0000256" key="4">
    <source>
        <dbReference type="ARBA" id="ARBA00022989"/>
    </source>
</evidence>
<dbReference type="Gene3D" id="1.20.1740.10">
    <property type="entry name" value="Amino acid/polyamine transporter I"/>
    <property type="match status" value="2"/>
</dbReference>
<keyword evidence="5 6" id="KW-0472">Membrane</keyword>
<dbReference type="GO" id="GO:0016020">
    <property type="term" value="C:membrane"/>
    <property type="evidence" value="ECO:0007669"/>
    <property type="project" value="UniProtKB-SubCell"/>
</dbReference>
<dbReference type="OrthoDB" id="10054429at2759"/>
<comment type="subcellular location">
    <subcellularLocation>
        <location evidence="1">Membrane</location>
        <topology evidence="1">Multi-pass membrane protein</topology>
    </subcellularLocation>
</comment>